<reference evidence="1" key="1">
    <citation type="submission" date="2022-07" db="EMBL/GenBank/DDBJ databases">
        <title>Genome analysis of Parmales, a sister group of diatoms, reveals the evolutionary specialization of diatoms from phago-mixotrophs to photoautotrophs.</title>
        <authorList>
            <person name="Ban H."/>
            <person name="Sato S."/>
            <person name="Yoshikawa S."/>
            <person name="Kazumasa Y."/>
            <person name="Nakamura Y."/>
            <person name="Ichinomiya M."/>
            <person name="Saitoh K."/>
            <person name="Sato N."/>
            <person name="Blanc-Mathieu R."/>
            <person name="Endo H."/>
            <person name="Kuwata A."/>
            <person name="Ogata H."/>
        </authorList>
    </citation>
    <scope>NUCLEOTIDE SEQUENCE</scope>
</reference>
<organism evidence="1 2">
    <name type="scientific">Triparma retinervis</name>
    <dbReference type="NCBI Taxonomy" id="2557542"/>
    <lineage>
        <taxon>Eukaryota</taxon>
        <taxon>Sar</taxon>
        <taxon>Stramenopiles</taxon>
        <taxon>Ochrophyta</taxon>
        <taxon>Bolidophyceae</taxon>
        <taxon>Parmales</taxon>
        <taxon>Triparmaceae</taxon>
        <taxon>Triparma</taxon>
    </lineage>
</organism>
<dbReference type="Proteomes" id="UP001165082">
    <property type="component" value="Unassembled WGS sequence"/>
</dbReference>
<sequence length="267" mass="29042">MPQNYWKGGGDAEGLVEWQDGCRVPVHTESFCATQSVKLVKPKGVDNLGKYIIENHHLPLVSQLNLQKIGGSSLTWANHLAIQVEDGGTVKPVTVAVGQRTFIRCDSRTHRPLKFRDEEREVLEALRMQSSSFECDETDELVEGLRAHVESGVGSARGLDFSETNVRALEQRVITGSYLNFGEHVDHAALASLTTSGLIENDLEGSRPTLATFNYLAPGAVGEGVAICRLNGSDADGGVDCVVKGEGGRSITHGHFRDFEDFVYDMG</sequence>
<accession>A0A9W6ZVE4</accession>
<protein>
    <submittedName>
        <fullName evidence="1">Uncharacterized protein</fullName>
    </submittedName>
</protein>
<gene>
    <name evidence="1" type="ORF">TrRE_jg9582</name>
</gene>
<keyword evidence="2" id="KW-1185">Reference proteome</keyword>
<dbReference type="EMBL" id="BRXZ01003535">
    <property type="protein sequence ID" value="GMH56620.1"/>
    <property type="molecule type" value="Genomic_DNA"/>
</dbReference>
<proteinExistence type="predicted"/>
<evidence type="ECO:0000313" key="1">
    <source>
        <dbReference type="EMBL" id="GMH56620.1"/>
    </source>
</evidence>
<dbReference type="OrthoDB" id="10343540at2759"/>
<comment type="caution">
    <text evidence="1">The sequence shown here is derived from an EMBL/GenBank/DDBJ whole genome shotgun (WGS) entry which is preliminary data.</text>
</comment>
<dbReference type="AlphaFoldDB" id="A0A9W6ZVE4"/>
<evidence type="ECO:0000313" key="2">
    <source>
        <dbReference type="Proteomes" id="UP001165082"/>
    </source>
</evidence>
<name>A0A9W6ZVE4_9STRA</name>